<protein>
    <submittedName>
        <fullName evidence="1">Uncharacterized protein</fullName>
    </submittedName>
</protein>
<organism evidence="1 2">
    <name type="scientific">Corynebacterium deserti GIMN1.010</name>
    <dbReference type="NCBI Taxonomy" id="931089"/>
    <lineage>
        <taxon>Bacteria</taxon>
        <taxon>Bacillati</taxon>
        <taxon>Actinomycetota</taxon>
        <taxon>Actinomycetes</taxon>
        <taxon>Mycobacteriales</taxon>
        <taxon>Corynebacteriaceae</taxon>
        <taxon>Corynebacterium</taxon>
    </lineage>
</organism>
<dbReference type="OrthoDB" id="4410318at2"/>
<dbReference type="EMBL" id="CP009220">
    <property type="protein sequence ID" value="ALC06497.1"/>
    <property type="molecule type" value="Genomic_DNA"/>
</dbReference>
<dbReference type="PATRIC" id="fig|931089.4.peg.2145"/>
<evidence type="ECO:0000313" key="2">
    <source>
        <dbReference type="Proteomes" id="UP000068067"/>
    </source>
</evidence>
<dbReference type="AlphaFoldDB" id="A0A0M4CMY9"/>
<name>A0A0M4CMY9_9CORY</name>
<dbReference type="Gene3D" id="1.10.8.1060">
    <property type="entry name" value="Corynebacterium glutamicum thioredoxin-dependent arsenate reductase, N-terminal domain"/>
    <property type="match status" value="1"/>
</dbReference>
<dbReference type="Proteomes" id="UP000068067">
    <property type="component" value="Chromosome"/>
</dbReference>
<reference evidence="1 2" key="1">
    <citation type="submission" date="2014-08" db="EMBL/GenBank/DDBJ databases">
        <title>Complete genome sequence of Corynebacterium deserti GIMN1.010 (=DSM 45689), isolated from desert sand in western China.</title>
        <authorList>
            <person name="Ruckert C."/>
            <person name="Albersmeier A."/>
            <person name="Kalinowski J."/>
        </authorList>
    </citation>
    <scope>NUCLEOTIDE SEQUENCE [LARGE SCALE GENOMIC DNA]</scope>
    <source>
        <strain evidence="1 2">GIMN1.010</strain>
    </source>
</reference>
<dbReference type="RefSeq" id="WP_053545429.1">
    <property type="nucleotide sequence ID" value="NZ_CP009220.1"/>
</dbReference>
<accession>A0A0M4CMY9</accession>
<evidence type="ECO:0000313" key="1">
    <source>
        <dbReference type="EMBL" id="ALC06497.1"/>
    </source>
</evidence>
<dbReference type="KEGG" id="cdx:CDES_10610"/>
<gene>
    <name evidence="1" type="ORF">CDES_10610</name>
</gene>
<sequence>MATKASEITTIRPAQHDALWSVREDLHARFDGLVDPAQVDAILDSVATNRDAKITVFSKIFIAREATAALQQIAGNVNADLLDFIALNRGMAA</sequence>
<keyword evidence="2" id="KW-1185">Reference proteome</keyword>
<dbReference type="NCBIfam" id="NF046112">
    <property type="entry name" value="MSMEG_6209_Nter"/>
    <property type="match status" value="1"/>
</dbReference>
<proteinExistence type="predicted"/>